<dbReference type="InterPro" id="IPR029063">
    <property type="entry name" value="SAM-dependent_MTases_sf"/>
</dbReference>
<dbReference type="EMBL" id="LJCR01000168">
    <property type="protein sequence ID" value="KPV53838.1"/>
    <property type="molecule type" value="Genomic_DNA"/>
</dbReference>
<keyword evidence="3" id="KW-1185">Reference proteome</keyword>
<reference evidence="2 3" key="1">
    <citation type="submission" date="2015-09" db="EMBL/GenBank/DDBJ databases">
        <title>Draft genome sequence of Kouleothrix aurantiaca JCM 19913.</title>
        <authorList>
            <person name="Hemp J."/>
        </authorList>
    </citation>
    <scope>NUCLEOTIDE SEQUENCE [LARGE SCALE GENOMIC DNA]</scope>
    <source>
        <strain evidence="2 3">COM-B</strain>
    </source>
</reference>
<dbReference type="GO" id="GO:0008757">
    <property type="term" value="F:S-adenosylmethionine-dependent methyltransferase activity"/>
    <property type="evidence" value="ECO:0007669"/>
    <property type="project" value="InterPro"/>
</dbReference>
<organism evidence="2 3">
    <name type="scientific">Kouleothrix aurantiaca</name>
    <dbReference type="NCBI Taxonomy" id="186479"/>
    <lineage>
        <taxon>Bacteria</taxon>
        <taxon>Bacillati</taxon>
        <taxon>Chloroflexota</taxon>
        <taxon>Chloroflexia</taxon>
        <taxon>Chloroflexales</taxon>
        <taxon>Roseiflexineae</taxon>
        <taxon>Roseiflexaceae</taxon>
        <taxon>Kouleothrix</taxon>
    </lineage>
</organism>
<dbReference type="Gene3D" id="3.40.50.150">
    <property type="entry name" value="Vaccinia Virus protein VP39"/>
    <property type="match status" value="1"/>
</dbReference>
<feature type="domain" description="Methyltransferase type 11" evidence="1">
    <location>
        <begin position="52"/>
        <end position="135"/>
    </location>
</feature>
<evidence type="ECO:0000313" key="2">
    <source>
        <dbReference type="EMBL" id="KPV53838.1"/>
    </source>
</evidence>
<evidence type="ECO:0000259" key="1">
    <source>
        <dbReference type="Pfam" id="PF08241"/>
    </source>
</evidence>
<protein>
    <recommendedName>
        <fullName evidence="1">Methyltransferase type 11 domain-containing protein</fullName>
    </recommendedName>
</protein>
<proteinExistence type="predicted"/>
<dbReference type="CDD" id="cd02440">
    <property type="entry name" value="AdoMet_MTases"/>
    <property type="match status" value="1"/>
</dbReference>
<dbReference type="PANTHER" id="PTHR43861">
    <property type="entry name" value="TRANS-ACONITATE 2-METHYLTRANSFERASE-RELATED"/>
    <property type="match status" value="1"/>
</dbReference>
<gene>
    <name evidence="2" type="ORF">SE17_07275</name>
</gene>
<name>A0A0P9FAY7_9CHLR</name>
<dbReference type="Pfam" id="PF08241">
    <property type="entry name" value="Methyltransf_11"/>
    <property type="match status" value="1"/>
</dbReference>
<accession>A0A0P9FAY7</accession>
<sequence>MKIIMTAVNYEAIWTDVWGDMQRYGPVHRHHRRIFSEMIRQIPREHIRTVADIGCGEGSNLFYLKQEFPRANLYGFDVSINAIKQAKRLLDAEFAVINIEYDYPEKSFDFVISSDVIEHIVDDDTALRNIYKITNKYALIATVQGRMRSFEKSIGHIRSYDYGEFPAKMSSVGFKIEQIVEWGFPFFSPIYRSMFDMVAVESVSHGHYGMTKRVICQALYALFALNRHNRGDVIFVLASK</sequence>
<dbReference type="SUPFAM" id="SSF53335">
    <property type="entry name" value="S-adenosyl-L-methionine-dependent methyltransferases"/>
    <property type="match status" value="1"/>
</dbReference>
<dbReference type="InterPro" id="IPR013216">
    <property type="entry name" value="Methyltransf_11"/>
</dbReference>
<comment type="caution">
    <text evidence="2">The sequence shown here is derived from an EMBL/GenBank/DDBJ whole genome shotgun (WGS) entry which is preliminary data.</text>
</comment>
<dbReference type="AlphaFoldDB" id="A0A0P9FAY7"/>
<evidence type="ECO:0000313" key="3">
    <source>
        <dbReference type="Proteomes" id="UP000050509"/>
    </source>
</evidence>
<dbReference type="Proteomes" id="UP000050509">
    <property type="component" value="Unassembled WGS sequence"/>
</dbReference>